<feature type="transmembrane region" description="Helical" evidence="4">
    <location>
        <begin position="358"/>
        <end position="380"/>
    </location>
</feature>
<keyword evidence="4" id="KW-0472">Membrane</keyword>
<evidence type="ECO:0000313" key="7">
    <source>
        <dbReference type="Proteomes" id="UP000824221"/>
    </source>
</evidence>
<protein>
    <submittedName>
        <fullName evidence="6">Glycosyltransferase family 2 protein</fullName>
    </submittedName>
</protein>
<feature type="transmembrane region" description="Helical" evidence="4">
    <location>
        <begin position="400"/>
        <end position="423"/>
    </location>
</feature>
<evidence type="ECO:0000256" key="1">
    <source>
        <dbReference type="ARBA" id="ARBA00006739"/>
    </source>
</evidence>
<dbReference type="Proteomes" id="UP000824221">
    <property type="component" value="Unassembled WGS sequence"/>
</dbReference>
<dbReference type="EMBL" id="DXAJ01000004">
    <property type="protein sequence ID" value="HJA01788.1"/>
    <property type="molecule type" value="Genomic_DNA"/>
</dbReference>
<dbReference type="AlphaFoldDB" id="A0A9D2KG46"/>
<dbReference type="Pfam" id="PF13632">
    <property type="entry name" value="Glyco_trans_2_3"/>
    <property type="match status" value="1"/>
</dbReference>
<feature type="transmembrane region" description="Helical" evidence="4">
    <location>
        <begin position="329"/>
        <end position="346"/>
    </location>
</feature>
<dbReference type="CDD" id="cd06438">
    <property type="entry name" value="EpsO_like"/>
    <property type="match status" value="1"/>
</dbReference>
<reference evidence="6" key="2">
    <citation type="submission" date="2021-04" db="EMBL/GenBank/DDBJ databases">
        <authorList>
            <person name="Gilroy R."/>
        </authorList>
    </citation>
    <scope>NUCLEOTIDE SEQUENCE</scope>
    <source>
        <strain evidence="6">CHK156-179</strain>
    </source>
</reference>
<gene>
    <name evidence="6" type="ORF">H9797_00205</name>
</gene>
<evidence type="ECO:0000256" key="4">
    <source>
        <dbReference type="SAM" id="Phobius"/>
    </source>
</evidence>
<keyword evidence="4" id="KW-1133">Transmembrane helix</keyword>
<organism evidence="6 7">
    <name type="scientific">Candidatus Gallimonas gallistercoris</name>
    <dbReference type="NCBI Taxonomy" id="2838602"/>
    <lineage>
        <taxon>Bacteria</taxon>
        <taxon>Bacillati</taxon>
        <taxon>Bacillota</taxon>
        <taxon>Clostridia</taxon>
        <taxon>Candidatus Gallimonas</taxon>
    </lineage>
</organism>
<reference evidence="6" key="1">
    <citation type="journal article" date="2021" name="PeerJ">
        <title>Extensive microbial diversity within the chicken gut microbiome revealed by metagenomics and culture.</title>
        <authorList>
            <person name="Gilroy R."/>
            <person name="Ravi A."/>
            <person name="Getino M."/>
            <person name="Pursley I."/>
            <person name="Horton D.L."/>
            <person name="Alikhan N.F."/>
            <person name="Baker D."/>
            <person name="Gharbi K."/>
            <person name="Hall N."/>
            <person name="Watson M."/>
            <person name="Adriaenssens E.M."/>
            <person name="Foster-Nyarko E."/>
            <person name="Jarju S."/>
            <person name="Secka A."/>
            <person name="Antonio M."/>
            <person name="Oren A."/>
            <person name="Chaudhuri R.R."/>
            <person name="La Ragione R."/>
            <person name="Hildebrand F."/>
            <person name="Pallen M.J."/>
        </authorList>
    </citation>
    <scope>NUCLEOTIDE SEQUENCE</scope>
    <source>
        <strain evidence="6">CHK156-179</strain>
    </source>
</reference>
<keyword evidence="2" id="KW-0328">Glycosyltransferase</keyword>
<keyword evidence="3" id="KW-0808">Transferase</keyword>
<feature type="domain" description="Glycosyltransferase 2-like" evidence="5">
    <location>
        <begin position="141"/>
        <end position="337"/>
    </location>
</feature>
<accession>A0A9D2KG46</accession>
<proteinExistence type="inferred from homology"/>
<dbReference type="SUPFAM" id="SSF53448">
    <property type="entry name" value="Nucleotide-diphospho-sugar transferases"/>
    <property type="match status" value="1"/>
</dbReference>
<dbReference type="Gene3D" id="3.90.550.10">
    <property type="entry name" value="Spore Coat Polysaccharide Biosynthesis Protein SpsA, Chain A"/>
    <property type="match status" value="1"/>
</dbReference>
<comment type="caution">
    <text evidence="6">The sequence shown here is derived from an EMBL/GenBank/DDBJ whole genome shotgun (WGS) entry which is preliminary data.</text>
</comment>
<dbReference type="PANTHER" id="PTHR43630:SF1">
    <property type="entry name" value="POLY-BETA-1,6-N-ACETYL-D-GLUCOSAMINE SYNTHASE"/>
    <property type="match status" value="1"/>
</dbReference>
<name>A0A9D2KG46_9FIRM</name>
<dbReference type="PANTHER" id="PTHR43630">
    <property type="entry name" value="POLY-BETA-1,6-N-ACETYL-D-GLUCOSAMINE SYNTHASE"/>
    <property type="match status" value="1"/>
</dbReference>
<dbReference type="GO" id="GO:0016757">
    <property type="term" value="F:glycosyltransferase activity"/>
    <property type="evidence" value="ECO:0007669"/>
    <property type="project" value="UniProtKB-KW"/>
</dbReference>
<evidence type="ECO:0000259" key="5">
    <source>
        <dbReference type="Pfam" id="PF13632"/>
    </source>
</evidence>
<feature type="transmembrane region" description="Helical" evidence="4">
    <location>
        <begin position="12"/>
        <end position="37"/>
    </location>
</feature>
<sequence length="442" mass="49633">MWHEILFRVLSIVNYVVLIIVAIPVLLQVLYIVLGFLPKKTYPKSEKKGRIAYLIPAHNEADVIYGTVKDLLEGQDYPREKFDVFVVAHNCTDDTAELAEKAGAKVLVLNDPDPAHRMALYPLKHGIAHILAQEGEGAYDLVVHLDADNRIDPAFSARMNDAYQTGVDFARPYEGALNGTQNFYSKASAMIYAFDSRYGSRVRERLHLSAHVNGSGAMMSVRMLQKTGGYDCELVCDDAEFNMKRMFDGYKGHFVEDAVVYEDMPSSYRDTYNRNKRMGSGASGLFKKNAGKLWKYFFRTGDFSFLEVYFLFSLSLLNVLIGVWLPLYYIYHFLYCGFAGWGGMALSLQTAAYYQSMVWNTLFSALGIAVGLFILFGYVQGIFLAVSDYKKLGASRRRELVGTVLGFPAFLVLYGVTLLVGACSKPSWGKVTRNVPPKTLQK</sequence>
<feature type="transmembrane region" description="Helical" evidence="4">
    <location>
        <begin position="303"/>
        <end position="323"/>
    </location>
</feature>
<evidence type="ECO:0000256" key="3">
    <source>
        <dbReference type="ARBA" id="ARBA00022679"/>
    </source>
</evidence>
<evidence type="ECO:0000313" key="6">
    <source>
        <dbReference type="EMBL" id="HJA01788.1"/>
    </source>
</evidence>
<dbReference type="InterPro" id="IPR001173">
    <property type="entry name" value="Glyco_trans_2-like"/>
</dbReference>
<keyword evidence="4" id="KW-0812">Transmembrane</keyword>
<comment type="similarity">
    <text evidence="1">Belongs to the glycosyltransferase 2 family.</text>
</comment>
<dbReference type="InterPro" id="IPR029044">
    <property type="entry name" value="Nucleotide-diphossugar_trans"/>
</dbReference>
<evidence type="ECO:0000256" key="2">
    <source>
        <dbReference type="ARBA" id="ARBA00022676"/>
    </source>
</evidence>